<dbReference type="PROSITE" id="PS00166">
    <property type="entry name" value="ENOYL_COA_HYDRATASE"/>
    <property type="match status" value="1"/>
</dbReference>
<dbReference type="SUPFAM" id="SSF52096">
    <property type="entry name" value="ClpP/crotonase"/>
    <property type="match status" value="1"/>
</dbReference>
<dbReference type="EMBL" id="KV453843">
    <property type="protein sequence ID" value="ODV88764.1"/>
    <property type="molecule type" value="Genomic_DNA"/>
</dbReference>
<evidence type="ECO:0000256" key="4">
    <source>
        <dbReference type="ARBA" id="ARBA00022801"/>
    </source>
</evidence>
<dbReference type="GO" id="GO:0003860">
    <property type="term" value="F:3-hydroxyisobutyryl-CoA hydrolase activity"/>
    <property type="evidence" value="ECO:0007669"/>
    <property type="project" value="UniProtKB-EC"/>
</dbReference>
<dbReference type="NCBIfam" id="NF004127">
    <property type="entry name" value="PRK05617.1"/>
    <property type="match status" value="1"/>
</dbReference>
<dbReference type="PANTHER" id="PTHR43176:SF3">
    <property type="entry name" value="3-HYDROXYISOBUTYRYL-COA HYDROLASE, MITOCHONDRIAL"/>
    <property type="match status" value="1"/>
</dbReference>
<evidence type="ECO:0000259" key="7">
    <source>
        <dbReference type="Pfam" id="PF16113"/>
    </source>
</evidence>
<keyword evidence="5" id="KW-0496">Mitochondrion</keyword>
<comment type="subcellular location">
    <subcellularLocation>
        <location evidence="2">Mitochondrion</location>
    </subcellularLocation>
</comment>
<dbReference type="AlphaFoldDB" id="A0A1E4TAJ0"/>
<reference evidence="9" key="1">
    <citation type="submission" date="2016-02" db="EMBL/GenBank/DDBJ databases">
        <title>Comparative genomics of biotechnologically important yeasts.</title>
        <authorList>
            <consortium name="DOE Joint Genome Institute"/>
            <person name="Riley R."/>
            <person name="Haridas S."/>
            <person name="Wolfe K.H."/>
            <person name="Lopes M.R."/>
            <person name="Hittinger C.T."/>
            <person name="Goker M."/>
            <person name="Salamov A."/>
            <person name="Wisecaver J."/>
            <person name="Long T.M."/>
            <person name="Aerts A.L."/>
            <person name="Barry K."/>
            <person name="Choi C."/>
            <person name="Clum A."/>
            <person name="Coughlan A.Y."/>
            <person name="Deshpande S."/>
            <person name="Douglass A.P."/>
            <person name="Hanson S.J."/>
            <person name="Klenk H.-P."/>
            <person name="Labutti K."/>
            <person name="Lapidus A."/>
            <person name="Lindquist E."/>
            <person name="Lipzen A."/>
            <person name="Meier-Kolthoff J.P."/>
            <person name="Ohm R.A."/>
            <person name="Otillar R.P."/>
            <person name="Pangilinan J."/>
            <person name="Peng Y."/>
            <person name="Rokas A."/>
            <person name="Rosa C.A."/>
            <person name="Scheuner C."/>
            <person name="Sibirny A.A."/>
            <person name="Slot J.C."/>
            <person name="Stielow J.B."/>
            <person name="Sun H."/>
            <person name="Kurtzman C.P."/>
            <person name="Blackwell M."/>
            <person name="Jeffries T.W."/>
            <person name="Grigoriev I.V."/>
        </authorList>
    </citation>
    <scope>NUCLEOTIDE SEQUENCE [LARGE SCALE GENOMIC DNA]</scope>
    <source>
        <strain evidence="9">NRRL Y-17796</strain>
    </source>
</reference>
<dbReference type="GO" id="GO:0006574">
    <property type="term" value="P:L-valine catabolic process"/>
    <property type="evidence" value="ECO:0007669"/>
    <property type="project" value="TreeGrafter"/>
</dbReference>
<dbReference type="FunFam" id="3.90.226.10:FF:000026">
    <property type="entry name" value="3-hydroxyisobutyryl-CoA hydrolase, mitochondrial"/>
    <property type="match status" value="1"/>
</dbReference>
<dbReference type="OrthoDB" id="1737613at2759"/>
<dbReference type="InterPro" id="IPR029045">
    <property type="entry name" value="ClpP/crotonase-like_dom_sf"/>
</dbReference>
<evidence type="ECO:0000313" key="8">
    <source>
        <dbReference type="EMBL" id="ODV88764.1"/>
    </source>
</evidence>
<evidence type="ECO:0000313" key="9">
    <source>
        <dbReference type="Proteomes" id="UP000095023"/>
    </source>
</evidence>
<dbReference type="PANTHER" id="PTHR43176">
    <property type="entry name" value="3-HYDROXYISOBUTYRYL-COA HYDROLASE-RELATED"/>
    <property type="match status" value="1"/>
</dbReference>
<accession>A0A1E4TAJ0</accession>
<dbReference type="InterPro" id="IPR032259">
    <property type="entry name" value="HIBYL-CoA-H"/>
</dbReference>
<dbReference type="InterPro" id="IPR018376">
    <property type="entry name" value="Enoyl-CoA_hyd/isom_CS"/>
</dbReference>
<dbReference type="Pfam" id="PF16113">
    <property type="entry name" value="ECH_2"/>
    <property type="match status" value="1"/>
</dbReference>
<sequence>MNSTAAAPEEDDVLFNSISGLRTITLNRPKKLNSLNASMASKILPRLKEWESSDAAIVLLKGAGDKALCAGGDIAELAAQNKTGLEGARKSAAFFNLEYTLNYSIATYSKPYISVMHGITMGGGVGLSVHAPFRIATEKTLFAMPETDIGFFPDVGGSFFLPRLDGRVGLYLALTSARLKGYDNLLAGIATHYVPSNRLPDLEKRLSELSSSEPTSHKFFETVNNAIEEFAEDVPEDYTPAPFLVGETREKLDHLFQSRRPDSLLAALRADDSEFAQKSLETILQRSPTSVAVACRLYDFGRSLSIKAVLQLENIVAAQFMVTGDFVEGVESKLIHKPPKKPEWNPASLEDVKEADIEEFFVKRPDVPPIPVDPAAPDYTQQPYSFGLPTEAAVSDYITGNDGSNRSYKATAEECLEAFVYRQRTKTRGVTLKVKDILERKTVAKEAPYLDWKYKTE</sequence>
<dbReference type="InterPro" id="IPR045004">
    <property type="entry name" value="ECH_dom"/>
</dbReference>
<dbReference type="CDD" id="cd06558">
    <property type="entry name" value="crotonase-like"/>
    <property type="match status" value="1"/>
</dbReference>
<keyword evidence="9" id="KW-1185">Reference proteome</keyword>
<name>A0A1E4TAJ0_9ASCO</name>
<evidence type="ECO:0000256" key="2">
    <source>
        <dbReference type="ARBA" id="ARBA00004173"/>
    </source>
</evidence>
<feature type="domain" description="Enoyl-CoA hydratase/isomerase" evidence="7">
    <location>
        <begin position="22"/>
        <end position="361"/>
    </location>
</feature>
<evidence type="ECO:0000256" key="6">
    <source>
        <dbReference type="ARBA" id="ARBA00031181"/>
    </source>
</evidence>
<proteinExistence type="predicted"/>
<protein>
    <recommendedName>
        <fullName evidence="3">3-hydroxyisobutyryl-CoA hydrolase</fullName>
        <ecNumber evidence="3">3.1.2.4</ecNumber>
    </recommendedName>
    <alternativeName>
        <fullName evidence="6">3-hydroxyisobutyryl-coenzyme A hydrolase</fullName>
    </alternativeName>
</protein>
<evidence type="ECO:0000256" key="5">
    <source>
        <dbReference type="ARBA" id="ARBA00023128"/>
    </source>
</evidence>
<comment type="catalytic activity">
    <reaction evidence="1">
        <text>3-hydroxy-2-methylpropanoyl-CoA + H2O = 3-hydroxy-2-methylpropanoate + CoA + H(+)</text>
        <dbReference type="Rhea" id="RHEA:20888"/>
        <dbReference type="ChEBI" id="CHEBI:11805"/>
        <dbReference type="ChEBI" id="CHEBI:15377"/>
        <dbReference type="ChEBI" id="CHEBI:15378"/>
        <dbReference type="ChEBI" id="CHEBI:57287"/>
        <dbReference type="ChEBI" id="CHEBI:57340"/>
        <dbReference type="EC" id="3.1.2.4"/>
    </reaction>
</comment>
<dbReference type="Gene3D" id="3.90.226.10">
    <property type="entry name" value="2-enoyl-CoA Hydratase, Chain A, domain 1"/>
    <property type="match status" value="1"/>
</dbReference>
<evidence type="ECO:0000256" key="1">
    <source>
        <dbReference type="ARBA" id="ARBA00001709"/>
    </source>
</evidence>
<dbReference type="EC" id="3.1.2.4" evidence="3"/>
<keyword evidence="4" id="KW-0378">Hydrolase</keyword>
<dbReference type="GO" id="GO:0005739">
    <property type="term" value="C:mitochondrion"/>
    <property type="evidence" value="ECO:0007669"/>
    <property type="project" value="UniProtKB-SubCell"/>
</dbReference>
<dbReference type="Proteomes" id="UP000095023">
    <property type="component" value="Unassembled WGS sequence"/>
</dbReference>
<organism evidence="8 9">
    <name type="scientific">Tortispora caseinolytica NRRL Y-17796</name>
    <dbReference type="NCBI Taxonomy" id="767744"/>
    <lineage>
        <taxon>Eukaryota</taxon>
        <taxon>Fungi</taxon>
        <taxon>Dikarya</taxon>
        <taxon>Ascomycota</taxon>
        <taxon>Saccharomycotina</taxon>
        <taxon>Trigonopsidomycetes</taxon>
        <taxon>Trigonopsidales</taxon>
        <taxon>Trigonopsidaceae</taxon>
        <taxon>Tortispora</taxon>
    </lineage>
</organism>
<gene>
    <name evidence="8" type="ORF">CANCADRAFT_3410</name>
</gene>
<evidence type="ECO:0000256" key="3">
    <source>
        <dbReference type="ARBA" id="ARBA00011915"/>
    </source>
</evidence>